<feature type="transmembrane region" description="Helical" evidence="7">
    <location>
        <begin position="342"/>
        <end position="365"/>
    </location>
</feature>
<sequence>MEKSNVAQNMVISIKLVWWKNFMGKQYWGLDITKMQFHIASVPVKQRVDIALLIFSSVLIMIQDFSLLLIVFMISSLAYHIAHYHYERSSQILLEQYSVSSSVSLGAISRLAYPVWWIPVLNWNYIRIMTAILVIHYLYRITEFSVDEIAHGAPIILDLFQGLLRPDLTHLYDAVYIYARQTIEVALLGTFIGFFIAIPLSMLCADNLIKKGILGAAVYYTVRMLVTVIRALPTFLLGLIFVAMVGLGPFPGVLAISIFSAGIMVKLFSETFESLPTEMAGVVKRCGGNWVNVIYYHYIPKAAPLIVAQTLYCMEINIHSATVLGLIGAEGIGLPIHEYLSAMAFSIASAYILVTVIMTVLTDYLSVYLRSKIS</sequence>
<evidence type="ECO:0000256" key="7">
    <source>
        <dbReference type="RuleBase" id="RU363032"/>
    </source>
</evidence>
<keyword evidence="6 7" id="KW-0472">Membrane</keyword>
<reference evidence="9 10" key="1">
    <citation type="submission" date="2022-12" db="EMBL/GenBank/DDBJ databases">
        <title>Dasania phycosphaerae sp. nov., isolated from particulate material of the south coast of Korea.</title>
        <authorList>
            <person name="Jiang Y."/>
        </authorList>
    </citation>
    <scope>NUCLEOTIDE SEQUENCE [LARGE SCALE GENOMIC DNA]</scope>
    <source>
        <strain evidence="9 10">GY-19</strain>
    </source>
</reference>
<comment type="similarity">
    <text evidence="7">Belongs to the binding-protein-dependent transport system permease family.</text>
</comment>
<gene>
    <name evidence="9" type="ORF">O0V09_11960</name>
</gene>
<feature type="domain" description="ABC transmembrane type-1" evidence="8">
    <location>
        <begin position="179"/>
        <end position="366"/>
    </location>
</feature>
<dbReference type="PANTHER" id="PTHR30043:SF1">
    <property type="entry name" value="ABC TRANSPORT SYSTEM PERMEASE PROTEIN P69"/>
    <property type="match status" value="1"/>
</dbReference>
<evidence type="ECO:0000256" key="4">
    <source>
        <dbReference type="ARBA" id="ARBA00022692"/>
    </source>
</evidence>
<dbReference type="Pfam" id="PF00528">
    <property type="entry name" value="BPD_transp_1"/>
    <property type="match status" value="1"/>
</dbReference>
<keyword evidence="10" id="KW-1185">Reference proteome</keyword>
<proteinExistence type="inferred from homology"/>
<keyword evidence="5 7" id="KW-1133">Transmembrane helix</keyword>
<dbReference type="PANTHER" id="PTHR30043">
    <property type="entry name" value="PHOSPHONATES TRANSPORT SYSTEM PERMEASE PROTEIN"/>
    <property type="match status" value="1"/>
</dbReference>
<dbReference type="EMBL" id="JAPTGG010000009">
    <property type="protein sequence ID" value="MCZ0865921.1"/>
    <property type="molecule type" value="Genomic_DNA"/>
</dbReference>
<dbReference type="InterPro" id="IPR000515">
    <property type="entry name" value="MetI-like"/>
</dbReference>
<accession>A0A9J6RNM9</accession>
<keyword evidence="2 7" id="KW-0813">Transport</keyword>
<dbReference type="GO" id="GO:0055085">
    <property type="term" value="P:transmembrane transport"/>
    <property type="evidence" value="ECO:0007669"/>
    <property type="project" value="InterPro"/>
</dbReference>
<organism evidence="9 10">
    <name type="scientific">Dasania phycosphaerae</name>
    <dbReference type="NCBI Taxonomy" id="2950436"/>
    <lineage>
        <taxon>Bacteria</taxon>
        <taxon>Pseudomonadati</taxon>
        <taxon>Pseudomonadota</taxon>
        <taxon>Gammaproteobacteria</taxon>
        <taxon>Cellvibrionales</taxon>
        <taxon>Spongiibacteraceae</taxon>
        <taxon>Dasania</taxon>
    </lineage>
</organism>
<dbReference type="InterPro" id="IPR035906">
    <property type="entry name" value="MetI-like_sf"/>
</dbReference>
<evidence type="ECO:0000313" key="10">
    <source>
        <dbReference type="Proteomes" id="UP001069090"/>
    </source>
</evidence>
<evidence type="ECO:0000256" key="3">
    <source>
        <dbReference type="ARBA" id="ARBA00022475"/>
    </source>
</evidence>
<comment type="subcellular location">
    <subcellularLocation>
        <location evidence="1 7">Cell membrane</location>
        <topology evidence="1 7">Multi-pass membrane protein</topology>
    </subcellularLocation>
</comment>
<keyword evidence="4 7" id="KW-0812">Transmembrane</keyword>
<keyword evidence="3" id="KW-1003">Cell membrane</keyword>
<feature type="transmembrane region" description="Helical" evidence="7">
    <location>
        <begin position="185"/>
        <end position="205"/>
    </location>
</feature>
<protein>
    <submittedName>
        <fullName evidence="9">ABC transporter permease subunit</fullName>
    </submittedName>
</protein>
<feature type="transmembrane region" description="Helical" evidence="7">
    <location>
        <begin position="50"/>
        <end position="74"/>
    </location>
</feature>
<dbReference type="RefSeq" id="WP_258332075.1">
    <property type="nucleotide sequence ID" value="NZ_JAPTGG010000009.1"/>
</dbReference>
<evidence type="ECO:0000256" key="5">
    <source>
        <dbReference type="ARBA" id="ARBA00022989"/>
    </source>
</evidence>
<dbReference type="SUPFAM" id="SSF161098">
    <property type="entry name" value="MetI-like"/>
    <property type="match status" value="1"/>
</dbReference>
<dbReference type="Gene3D" id="1.10.3720.10">
    <property type="entry name" value="MetI-like"/>
    <property type="match status" value="1"/>
</dbReference>
<dbReference type="AlphaFoldDB" id="A0A9J6RNM9"/>
<dbReference type="GO" id="GO:0005886">
    <property type="term" value="C:plasma membrane"/>
    <property type="evidence" value="ECO:0007669"/>
    <property type="project" value="UniProtKB-SubCell"/>
</dbReference>
<feature type="transmembrane region" description="Helical" evidence="7">
    <location>
        <begin position="217"/>
        <end position="244"/>
    </location>
</feature>
<feature type="transmembrane region" description="Helical" evidence="7">
    <location>
        <begin position="120"/>
        <end position="139"/>
    </location>
</feature>
<dbReference type="PROSITE" id="PS50928">
    <property type="entry name" value="ABC_TM1"/>
    <property type="match status" value="1"/>
</dbReference>
<dbReference type="Proteomes" id="UP001069090">
    <property type="component" value="Unassembled WGS sequence"/>
</dbReference>
<name>A0A9J6RNM9_9GAMM</name>
<evidence type="ECO:0000256" key="1">
    <source>
        <dbReference type="ARBA" id="ARBA00004651"/>
    </source>
</evidence>
<evidence type="ECO:0000256" key="2">
    <source>
        <dbReference type="ARBA" id="ARBA00022448"/>
    </source>
</evidence>
<evidence type="ECO:0000313" key="9">
    <source>
        <dbReference type="EMBL" id="MCZ0865921.1"/>
    </source>
</evidence>
<comment type="caution">
    <text evidence="9">The sequence shown here is derived from an EMBL/GenBank/DDBJ whole genome shotgun (WGS) entry which is preliminary data.</text>
</comment>
<evidence type="ECO:0000256" key="6">
    <source>
        <dbReference type="ARBA" id="ARBA00023136"/>
    </source>
</evidence>
<evidence type="ECO:0000259" key="8">
    <source>
        <dbReference type="PROSITE" id="PS50928"/>
    </source>
</evidence>